<comment type="caution">
    <text evidence="1">The sequence shown here is derived from an EMBL/GenBank/DDBJ whole genome shotgun (WGS) entry which is preliminary data.</text>
</comment>
<evidence type="ECO:0000313" key="2">
    <source>
        <dbReference type="Proteomes" id="UP000722485"/>
    </source>
</evidence>
<accession>A0A9P5H773</accession>
<name>A0A9P5H773_9HYPO</name>
<dbReference type="OrthoDB" id="4636359at2759"/>
<keyword evidence="2" id="KW-1185">Reference proteome</keyword>
<dbReference type="AlphaFoldDB" id="A0A9P5H773"/>
<organism evidence="1 2">
    <name type="scientific">Cylindrodendrum hubeiense</name>
    <dbReference type="NCBI Taxonomy" id="595255"/>
    <lineage>
        <taxon>Eukaryota</taxon>
        <taxon>Fungi</taxon>
        <taxon>Dikarya</taxon>
        <taxon>Ascomycota</taxon>
        <taxon>Pezizomycotina</taxon>
        <taxon>Sordariomycetes</taxon>
        <taxon>Hypocreomycetidae</taxon>
        <taxon>Hypocreales</taxon>
        <taxon>Nectriaceae</taxon>
        <taxon>Cylindrodendrum</taxon>
    </lineage>
</organism>
<gene>
    <name evidence="1" type="ORF">G7Z17_g7383</name>
</gene>
<proteinExistence type="predicted"/>
<sequence>MDPFNNLPSELRVMILCNLSTRIEVISASHASPALFQQRSQSRVAVLGSFIREELPGDILQDAVSIITFPKDNNFSSDKQHKLVHSHLTQWGQKALPDPVNEYHPELLFSIDALVLRLNLFMGDYINKATSSYLPRAYASLPDWSHASFSEHLKGPYEPNNGVSLQDLHTGERLRLTQAFLQYELMCKLNPLRPSALVKEWRETKDWVWDELGNYEAIETDFNILDIGNPSRPEMLQCVHEYLRTLYGAIIARIATPEGADIKCPASSSPATSQRPGHPQGLVFPDNLQFNPDLYVEDVDTRSFFGIRHSYIDRLAGCGFDLATSLLTSDMPSCSRFLECFYDETTFEHPSRAPFGCRLSRLREYPEATLLLSDCGSGMWRRLMSGFHTSWGDNFLDQAFRRMYRQHAWAFFDDEGLYYEGLYREGYELPTIEEFVKGELRLRAEHGDPTAARERGRGQVKTMQMGMFDSPNRKPLDKGMKHYPTLMGKVDVAFWRRDLVDCPRV</sequence>
<dbReference type="Proteomes" id="UP000722485">
    <property type="component" value="Unassembled WGS sequence"/>
</dbReference>
<dbReference type="EMBL" id="JAANBB010000163">
    <property type="protein sequence ID" value="KAF7547926.1"/>
    <property type="molecule type" value="Genomic_DNA"/>
</dbReference>
<protein>
    <submittedName>
        <fullName evidence="1">Uncharacterized protein</fullName>
    </submittedName>
</protein>
<reference evidence="1" key="1">
    <citation type="submission" date="2020-03" db="EMBL/GenBank/DDBJ databases">
        <title>Draft Genome Sequence of Cylindrodendrum hubeiense.</title>
        <authorList>
            <person name="Buettner E."/>
            <person name="Kellner H."/>
        </authorList>
    </citation>
    <scope>NUCLEOTIDE SEQUENCE</scope>
    <source>
        <strain evidence="1">IHI 201604</strain>
    </source>
</reference>
<evidence type="ECO:0000313" key="1">
    <source>
        <dbReference type="EMBL" id="KAF7547926.1"/>
    </source>
</evidence>